<dbReference type="PANTHER" id="PTHR42109:SF3">
    <property type="entry name" value="INTEGRAL MEMBRANE PROTEIN (AFU_ORTHOLOGUE AFUA_5G00100)"/>
    <property type="match status" value="1"/>
</dbReference>
<feature type="domain" description="DUF7702" evidence="2">
    <location>
        <begin position="3"/>
        <end position="241"/>
    </location>
</feature>
<dbReference type="EMBL" id="JAFEKC020000004">
    <property type="protein sequence ID" value="KAK0514887.1"/>
    <property type="molecule type" value="Genomic_DNA"/>
</dbReference>
<gene>
    <name evidence="3" type="ORF">JMJ35_002266</name>
</gene>
<feature type="transmembrane region" description="Helical" evidence="1">
    <location>
        <begin position="6"/>
        <end position="26"/>
    </location>
</feature>
<feature type="transmembrane region" description="Helical" evidence="1">
    <location>
        <begin position="65"/>
        <end position="87"/>
    </location>
</feature>
<dbReference type="InterPro" id="IPR056119">
    <property type="entry name" value="DUF7702"/>
</dbReference>
<evidence type="ECO:0000259" key="2">
    <source>
        <dbReference type="Pfam" id="PF24800"/>
    </source>
</evidence>
<feature type="transmembrane region" description="Helical" evidence="1">
    <location>
        <begin position="99"/>
        <end position="122"/>
    </location>
</feature>
<evidence type="ECO:0000313" key="4">
    <source>
        <dbReference type="Proteomes" id="UP001166286"/>
    </source>
</evidence>
<proteinExistence type="predicted"/>
<dbReference type="Proteomes" id="UP001166286">
    <property type="component" value="Unassembled WGS sequence"/>
</dbReference>
<keyword evidence="4" id="KW-1185">Reference proteome</keyword>
<dbReference type="AlphaFoldDB" id="A0AA39V3V0"/>
<comment type="caution">
    <text evidence="3">The sequence shown here is derived from an EMBL/GenBank/DDBJ whole genome shotgun (WGS) entry which is preliminary data.</text>
</comment>
<keyword evidence="1" id="KW-0472">Membrane</keyword>
<dbReference type="Pfam" id="PF24800">
    <property type="entry name" value="DUF7702"/>
    <property type="match status" value="1"/>
</dbReference>
<feature type="transmembrane region" description="Helical" evidence="1">
    <location>
        <begin position="215"/>
        <end position="239"/>
    </location>
</feature>
<feature type="transmembrane region" description="Helical" evidence="1">
    <location>
        <begin position="169"/>
        <end position="195"/>
    </location>
</feature>
<organism evidence="3 4">
    <name type="scientific">Cladonia borealis</name>
    <dbReference type="NCBI Taxonomy" id="184061"/>
    <lineage>
        <taxon>Eukaryota</taxon>
        <taxon>Fungi</taxon>
        <taxon>Dikarya</taxon>
        <taxon>Ascomycota</taxon>
        <taxon>Pezizomycotina</taxon>
        <taxon>Lecanoromycetes</taxon>
        <taxon>OSLEUM clade</taxon>
        <taxon>Lecanoromycetidae</taxon>
        <taxon>Lecanorales</taxon>
        <taxon>Lecanorineae</taxon>
        <taxon>Cladoniaceae</taxon>
        <taxon>Cladonia</taxon>
    </lineage>
</organism>
<keyword evidence="1" id="KW-1133">Transmembrane helix</keyword>
<feature type="transmembrane region" description="Helical" evidence="1">
    <location>
        <begin position="33"/>
        <end position="53"/>
    </location>
</feature>
<evidence type="ECO:0000313" key="3">
    <source>
        <dbReference type="EMBL" id="KAK0514887.1"/>
    </source>
</evidence>
<evidence type="ECO:0000256" key="1">
    <source>
        <dbReference type="SAM" id="Phobius"/>
    </source>
</evidence>
<keyword evidence="1" id="KW-0812">Transmembrane</keyword>
<sequence>MADPLAVATLIVYLILLQPTLFCFWAHGRRGFLGWWFLQVFCFIRIAGNAVQLHEDATHDTSSHALLINSIGLSPLMLAASGILHEARRARNPAIRPKLEWFLVIQYHLLVSAALAFIIVGVVQLESGTKTSSTSVVLKTGLAVLFISWVVLMFWSASCLLFSRADSNAPAYVAGTMLLYGILVALPLVVFRIVYGAISLMLELNHPSSSFLASTVAKVLLSTVPEMIVTIILLAAGISTRNMYKGLGRWRRVDTESVDLMDRK</sequence>
<dbReference type="PANTHER" id="PTHR42109">
    <property type="entry name" value="UNPLACED GENOMIC SCAFFOLD UM_SCAF_CONTIG_1.265, WHOLE GENOME SHOTGUN SEQUENCE"/>
    <property type="match status" value="1"/>
</dbReference>
<accession>A0AA39V3V0</accession>
<name>A0AA39V3V0_9LECA</name>
<protein>
    <recommendedName>
        <fullName evidence="2">DUF7702 domain-containing protein</fullName>
    </recommendedName>
</protein>
<reference evidence="3" key="1">
    <citation type="submission" date="2023-03" db="EMBL/GenBank/DDBJ databases">
        <title>Complete genome of Cladonia borealis.</title>
        <authorList>
            <person name="Park H."/>
        </authorList>
    </citation>
    <scope>NUCLEOTIDE SEQUENCE</scope>
    <source>
        <strain evidence="3">ANT050790</strain>
    </source>
</reference>
<feature type="transmembrane region" description="Helical" evidence="1">
    <location>
        <begin position="142"/>
        <end position="162"/>
    </location>
</feature>